<dbReference type="EMBL" id="WOSY01000002">
    <property type="protein sequence ID" value="NHN87691.1"/>
    <property type="molecule type" value="Genomic_DNA"/>
</dbReference>
<proteinExistence type="predicted"/>
<gene>
    <name evidence="1" type="ORF">GOB81_03470</name>
    <name evidence="2" type="ORF">GOB81_16590</name>
</gene>
<feature type="non-terminal residue" evidence="2">
    <location>
        <position position="36"/>
    </location>
</feature>
<comment type="caution">
    <text evidence="2">The sequence shown here is derived from an EMBL/GenBank/DDBJ whole genome shotgun (WGS) entry which is preliminary data.</text>
</comment>
<protein>
    <submittedName>
        <fullName evidence="2">IS5/IS1182 family transposase</fullName>
    </submittedName>
</protein>
<evidence type="ECO:0000313" key="1">
    <source>
        <dbReference type="EMBL" id="NHN87691.1"/>
    </source>
</evidence>
<organism evidence="2 3">
    <name type="scientific">Acetobacter conturbans</name>
    <dbReference type="NCBI Taxonomy" id="1737472"/>
    <lineage>
        <taxon>Bacteria</taxon>
        <taxon>Pseudomonadati</taxon>
        <taxon>Pseudomonadota</taxon>
        <taxon>Alphaproteobacteria</taxon>
        <taxon>Acetobacterales</taxon>
        <taxon>Acetobacteraceae</taxon>
        <taxon>Acetobacter</taxon>
    </lineage>
</organism>
<evidence type="ECO:0000313" key="3">
    <source>
        <dbReference type="Proteomes" id="UP000631653"/>
    </source>
</evidence>
<reference evidence="2 3" key="1">
    <citation type="journal article" date="2020" name="Int. J. Syst. Evol. Microbiol.">
        <title>Novel acetic acid bacteria from cider fermentations: Acetobacter conturbans sp. nov. and Acetobacter fallax sp. nov.</title>
        <authorList>
            <person name="Sombolestani A.S."/>
            <person name="Cleenwerck I."/>
            <person name="Cnockaert M."/>
            <person name="Borremans W."/>
            <person name="Wieme A.D."/>
            <person name="De Vuyst L."/>
            <person name="Vandamme P."/>
        </authorList>
    </citation>
    <scope>NUCLEOTIDE SEQUENCE [LARGE SCALE GENOMIC DNA]</scope>
    <source>
        <strain evidence="2 3">LMG 1627</strain>
    </source>
</reference>
<sequence>MRRYALSDSQWEQIRDLLPGREGHVGGTAADNRLFV</sequence>
<name>A0ABX0K8D9_9PROT</name>
<dbReference type="EMBL" id="WOSY01000038">
    <property type="protein sequence ID" value="NHN90202.1"/>
    <property type="molecule type" value="Genomic_DNA"/>
</dbReference>
<evidence type="ECO:0000313" key="2">
    <source>
        <dbReference type="EMBL" id="NHN90202.1"/>
    </source>
</evidence>
<dbReference type="Proteomes" id="UP000631653">
    <property type="component" value="Unassembled WGS sequence"/>
</dbReference>
<keyword evidence="3" id="KW-1185">Reference proteome</keyword>
<accession>A0ABX0K8D9</accession>